<dbReference type="Proteomes" id="UP001500711">
    <property type="component" value="Unassembled WGS sequence"/>
</dbReference>
<proteinExistence type="predicted"/>
<evidence type="ECO:0000313" key="2">
    <source>
        <dbReference type="EMBL" id="GAA3635997.1"/>
    </source>
</evidence>
<accession>A0ABP7AN24</accession>
<feature type="compositionally biased region" description="Basic and acidic residues" evidence="1">
    <location>
        <begin position="32"/>
        <end position="48"/>
    </location>
</feature>
<evidence type="ECO:0000313" key="3">
    <source>
        <dbReference type="Proteomes" id="UP001500711"/>
    </source>
</evidence>
<reference evidence="3" key="1">
    <citation type="journal article" date="2019" name="Int. J. Syst. Evol. Microbiol.">
        <title>The Global Catalogue of Microorganisms (GCM) 10K type strain sequencing project: providing services to taxonomists for standard genome sequencing and annotation.</title>
        <authorList>
            <consortium name="The Broad Institute Genomics Platform"/>
            <consortium name="The Broad Institute Genome Sequencing Center for Infectious Disease"/>
            <person name="Wu L."/>
            <person name="Ma J."/>
        </authorList>
    </citation>
    <scope>NUCLEOTIDE SEQUENCE [LARGE SCALE GENOMIC DNA]</scope>
    <source>
        <strain evidence="3">JCM 17494</strain>
    </source>
</reference>
<comment type="caution">
    <text evidence="2">The sequence shown here is derived from an EMBL/GenBank/DDBJ whole genome shotgun (WGS) entry which is preliminary data.</text>
</comment>
<name>A0ABP7AN24_9PSEU</name>
<feature type="region of interest" description="Disordered" evidence="1">
    <location>
        <begin position="18"/>
        <end position="48"/>
    </location>
</feature>
<gene>
    <name evidence="2" type="ORF">GCM10022267_23210</name>
</gene>
<keyword evidence="3" id="KW-1185">Reference proteome</keyword>
<protein>
    <submittedName>
        <fullName evidence="2">Uncharacterized protein</fullName>
    </submittedName>
</protein>
<dbReference type="EMBL" id="BAABBE010000005">
    <property type="protein sequence ID" value="GAA3635997.1"/>
    <property type="molecule type" value="Genomic_DNA"/>
</dbReference>
<sequence>MVDADGLTGVQKQQYQDLAGLTGGDAHVPLPVRDEQRPKHPEPNAVHGCHDIRSETVLRPLRSVT</sequence>
<evidence type="ECO:0000256" key="1">
    <source>
        <dbReference type="SAM" id="MobiDB-lite"/>
    </source>
</evidence>
<organism evidence="2 3">
    <name type="scientific">Lentzea roselyniae</name>
    <dbReference type="NCBI Taxonomy" id="531940"/>
    <lineage>
        <taxon>Bacteria</taxon>
        <taxon>Bacillati</taxon>
        <taxon>Actinomycetota</taxon>
        <taxon>Actinomycetes</taxon>
        <taxon>Pseudonocardiales</taxon>
        <taxon>Pseudonocardiaceae</taxon>
        <taxon>Lentzea</taxon>
    </lineage>
</organism>